<name>A0A645AI50_9ZZZZ</name>
<feature type="transmembrane region" description="Helical" evidence="6">
    <location>
        <begin position="216"/>
        <end position="240"/>
    </location>
</feature>
<organism evidence="7">
    <name type="scientific">bioreactor metagenome</name>
    <dbReference type="NCBI Taxonomy" id="1076179"/>
    <lineage>
        <taxon>unclassified sequences</taxon>
        <taxon>metagenomes</taxon>
        <taxon>ecological metagenomes</taxon>
    </lineage>
</organism>
<feature type="transmembrane region" description="Helical" evidence="6">
    <location>
        <begin position="100"/>
        <end position="118"/>
    </location>
</feature>
<keyword evidence="5 6" id="KW-0472">Membrane</keyword>
<comment type="caution">
    <text evidence="7">The sequence shown here is derived from an EMBL/GenBank/DDBJ whole genome shotgun (WGS) entry which is preliminary data.</text>
</comment>
<proteinExistence type="predicted"/>
<dbReference type="EMBL" id="VSSQ01012477">
    <property type="protein sequence ID" value="MPM49324.1"/>
    <property type="molecule type" value="Genomic_DNA"/>
</dbReference>
<evidence type="ECO:0000313" key="7">
    <source>
        <dbReference type="EMBL" id="MPM49324.1"/>
    </source>
</evidence>
<dbReference type="Pfam" id="PF03631">
    <property type="entry name" value="Virul_fac_BrkB"/>
    <property type="match status" value="1"/>
</dbReference>
<evidence type="ECO:0000256" key="2">
    <source>
        <dbReference type="ARBA" id="ARBA00022475"/>
    </source>
</evidence>
<gene>
    <name evidence="7" type="ORF">SDC9_96053</name>
</gene>
<evidence type="ECO:0000256" key="4">
    <source>
        <dbReference type="ARBA" id="ARBA00022989"/>
    </source>
</evidence>
<comment type="subcellular location">
    <subcellularLocation>
        <location evidence="1">Cell membrane</location>
        <topology evidence="1">Multi-pass membrane protein</topology>
    </subcellularLocation>
</comment>
<dbReference type="AlphaFoldDB" id="A0A645AI50"/>
<evidence type="ECO:0000256" key="1">
    <source>
        <dbReference type="ARBA" id="ARBA00004651"/>
    </source>
</evidence>
<evidence type="ECO:0000256" key="6">
    <source>
        <dbReference type="SAM" id="Phobius"/>
    </source>
</evidence>
<dbReference type="InterPro" id="IPR017039">
    <property type="entry name" value="Virul_fac_BrkB"/>
</dbReference>
<protein>
    <submittedName>
        <fullName evidence="7">Uncharacterized protein</fullName>
    </submittedName>
</protein>
<feature type="transmembrane region" description="Helical" evidence="6">
    <location>
        <begin position="39"/>
        <end position="58"/>
    </location>
</feature>
<dbReference type="NCBIfam" id="TIGR00765">
    <property type="entry name" value="yihY_not_rbn"/>
    <property type="match status" value="1"/>
</dbReference>
<evidence type="ECO:0000256" key="5">
    <source>
        <dbReference type="ARBA" id="ARBA00023136"/>
    </source>
</evidence>
<dbReference type="GO" id="GO:0005886">
    <property type="term" value="C:plasma membrane"/>
    <property type="evidence" value="ECO:0007669"/>
    <property type="project" value="UniProtKB-SubCell"/>
</dbReference>
<keyword evidence="4 6" id="KW-1133">Transmembrane helix</keyword>
<reference evidence="7" key="1">
    <citation type="submission" date="2019-08" db="EMBL/GenBank/DDBJ databases">
        <authorList>
            <person name="Kucharzyk K."/>
            <person name="Murdoch R.W."/>
            <person name="Higgins S."/>
            <person name="Loffler F."/>
        </authorList>
    </citation>
    <scope>NUCLEOTIDE SEQUENCE</scope>
</reference>
<keyword evidence="2" id="KW-1003">Cell membrane</keyword>
<sequence>MLKKIIQKLQWHFRRSIHVLIESLPAFGATEGQLRASALTYYSLFSIVPIFALIFGVAKGFGLEAWLKQELLNRLSGHQEILSWLYNFADTTLREAKGGLIAGIGMLMLCWTVVKMIGNIERAFNRVWQVEKSRTIFRKFTDYLSFLVIAPMLLLAASSATVMVSGYLRKMAAAHVALEQVGRPMIEFGVLCVPHVLAWALFTFIYVFLPNTRVRFGAALFGGIIAGSMYQLLQAGYIYIQMALSRYNVIYGSFSALPLFLIWMYLSWIVVLYGVTLAWLFQNFDYESKQARDELLTAAEKRLLAVLLAAETAHDFALELPPPSEVDLAQRCRLSGSLTRELLSRLVARKVLTPVASEEYGNVLYQPALPLERMTMAEVLKRLDEFYVKHPERQVASPLLGQLEHAMRELRECMEHSDCNRPLTGFFTYCETPRGNSSAPADGVF</sequence>
<feature type="transmembrane region" description="Helical" evidence="6">
    <location>
        <begin position="188"/>
        <end position="209"/>
    </location>
</feature>
<dbReference type="PANTHER" id="PTHR30213">
    <property type="entry name" value="INNER MEMBRANE PROTEIN YHJD"/>
    <property type="match status" value="1"/>
</dbReference>
<feature type="transmembrane region" description="Helical" evidence="6">
    <location>
        <begin position="260"/>
        <end position="281"/>
    </location>
</feature>
<accession>A0A645AI50</accession>
<keyword evidence="3 6" id="KW-0812">Transmembrane</keyword>
<feature type="transmembrane region" description="Helical" evidence="6">
    <location>
        <begin position="143"/>
        <end position="168"/>
    </location>
</feature>
<dbReference type="PANTHER" id="PTHR30213:SF0">
    <property type="entry name" value="UPF0761 MEMBRANE PROTEIN YIHY"/>
    <property type="match status" value="1"/>
</dbReference>
<evidence type="ECO:0000256" key="3">
    <source>
        <dbReference type="ARBA" id="ARBA00022692"/>
    </source>
</evidence>